<comment type="caution">
    <text evidence="1">The sequence shown here is derived from an EMBL/GenBank/DDBJ whole genome shotgun (WGS) entry which is preliminary data.</text>
</comment>
<accession>A0A154IEK1</accession>
<sequence length="99" mass="10974">MQVAIEPDVGRAFNDIDEFLFGALGMRKGCAPARRQALVMNAQFRQAEIASERRTDAHQLVVIVIMRVVWPFDLAPVDDKGGALRRCHGNPPDVRGSDD</sequence>
<evidence type="ECO:0000313" key="1">
    <source>
        <dbReference type="EMBL" id="KZA99013.1"/>
    </source>
</evidence>
<protein>
    <submittedName>
        <fullName evidence="1">Uncharacterized protein</fullName>
    </submittedName>
</protein>
<gene>
    <name evidence="1" type="ORF">A4A59_24570</name>
</gene>
<reference evidence="1" key="1">
    <citation type="submission" date="2016-03" db="EMBL/GenBank/DDBJ databases">
        <title>Microsymbionts genomes from the relict species Vavilovia formosa.</title>
        <authorList>
            <person name="Chirak E."/>
            <person name="Kimeklis A."/>
            <person name="Kopat V."/>
            <person name="Andronov E."/>
        </authorList>
    </citation>
    <scope>NUCLEOTIDE SEQUENCE [LARGE SCALE GENOMIC DNA]</scope>
    <source>
        <strain evidence="1">Vaf12</strain>
    </source>
</reference>
<dbReference type="AlphaFoldDB" id="A0A154IEK1"/>
<name>A0A154IEK1_RHILE</name>
<organism evidence="1">
    <name type="scientific">Rhizobium leguminosarum</name>
    <dbReference type="NCBI Taxonomy" id="384"/>
    <lineage>
        <taxon>Bacteria</taxon>
        <taxon>Pseudomonadati</taxon>
        <taxon>Pseudomonadota</taxon>
        <taxon>Alphaproteobacteria</taxon>
        <taxon>Hyphomicrobiales</taxon>
        <taxon>Rhizobiaceae</taxon>
        <taxon>Rhizobium/Agrobacterium group</taxon>
        <taxon>Rhizobium</taxon>
    </lineage>
</organism>
<proteinExistence type="predicted"/>
<dbReference type="EMBL" id="LVYU01000108">
    <property type="protein sequence ID" value="KZA99013.1"/>
    <property type="molecule type" value="Genomic_DNA"/>
</dbReference>